<evidence type="ECO:0000313" key="2">
    <source>
        <dbReference type="Proteomes" id="UP000199032"/>
    </source>
</evidence>
<name>A0A0S4LMJ9_9BACT</name>
<dbReference type="InterPro" id="IPR011006">
    <property type="entry name" value="CheY-like_superfamily"/>
</dbReference>
<evidence type="ECO:0008006" key="3">
    <source>
        <dbReference type="Google" id="ProtNLM"/>
    </source>
</evidence>
<proteinExistence type="predicted"/>
<dbReference type="Proteomes" id="UP000199032">
    <property type="component" value="Unassembled WGS sequence"/>
</dbReference>
<reference evidence="1 2" key="1">
    <citation type="submission" date="2015-10" db="EMBL/GenBank/DDBJ databases">
        <authorList>
            <person name="Gilbert D.G."/>
        </authorList>
    </citation>
    <scope>NUCLEOTIDE SEQUENCE [LARGE SCALE GENOMIC DNA]</scope>
    <source>
        <strain evidence="1">COMA1</strain>
    </source>
</reference>
<accession>A0A0S4LMJ9</accession>
<gene>
    <name evidence="1" type="ORF">COMA1_40454</name>
</gene>
<evidence type="ECO:0000313" key="1">
    <source>
        <dbReference type="EMBL" id="CUS38185.1"/>
    </source>
</evidence>
<dbReference type="Gene3D" id="3.40.50.2300">
    <property type="match status" value="1"/>
</dbReference>
<dbReference type="SUPFAM" id="SSF52172">
    <property type="entry name" value="CheY-like"/>
    <property type="match status" value="1"/>
</dbReference>
<dbReference type="EMBL" id="CZQA01000010">
    <property type="protein sequence ID" value="CUS38185.1"/>
    <property type="molecule type" value="Genomic_DNA"/>
</dbReference>
<sequence>MGSPLSPDEQQINPMNQTNPKPILVAVTDLFFYTKVRDALRQPDYQLEKVRVQQDIIDKTLAVSPRAIILNMNDLTINAFHALEQLKADPRLKDIPTLAFANHEEVEAWNRARALGVTKVVSRNEFSARTRELVEEVINSSVFKS</sequence>
<dbReference type="AlphaFoldDB" id="A0A0S4LMJ9"/>
<keyword evidence="2" id="KW-1185">Reference proteome</keyword>
<organism evidence="1 2">
    <name type="scientific">Candidatus Nitrospira nitrosa</name>
    <dbReference type="NCBI Taxonomy" id="1742972"/>
    <lineage>
        <taxon>Bacteria</taxon>
        <taxon>Pseudomonadati</taxon>
        <taxon>Nitrospirota</taxon>
        <taxon>Nitrospiria</taxon>
        <taxon>Nitrospirales</taxon>
        <taxon>Nitrospiraceae</taxon>
        <taxon>Nitrospira</taxon>
    </lineage>
</organism>
<protein>
    <recommendedName>
        <fullName evidence="3">Histidine kinase</fullName>
    </recommendedName>
</protein>
<dbReference type="STRING" id="1742972.COMA1_40454"/>